<name>A0A4Y7TKD2_COPMI</name>
<reference evidence="1 2" key="1">
    <citation type="journal article" date="2019" name="Nat. Ecol. Evol.">
        <title>Megaphylogeny resolves global patterns of mushroom evolution.</title>
        <authorList>
            <person name="Varga T."/>
            <person name="Krizsan K."/>
            <person name="Foldi C."/>
            <person name="Dima B."/>
            <person name="Sanchez-Garcia M."/>
            <person name="Sanchez-Ramirez S."/>
            <person name="Szollosi G.J."/>
            <person name="Szarkandi J.G."/>
            <person name="Papp V."/>
            <person name="Albert L."/>
            <person name="Andreopoulos W."/>
            <person name="Angelini C."/>
            <person name="Antonin V."/>
            <person name="Barry K.W."/>
            <person name="Bougher N.L."/>
            <person name="Buchanan P."/>
            <person name="Buyck B."/>
            <person name="Bense V."/>
            <person name="Catcheside P."/>
            <person name="Chovatia M."/>
            <person name="Cooper J."/>
            <person name="Damon W."/>
            <person name="Desjardin D."/>
            <person name="Finy P."/>
            <person name="Geml J."/>
            <person name="Haridas S."/>
            <person name="Hughes K."/>
            <person name="Justo A."/>
            <person name="Karasinski D."/>
            <person name="Kautmanova I."/>
            <person name="Kiss B."/>
            <person name="Kocsube S."/>
            <person name="Kotiranta H."/>
            <person name="LaButti K.M."/>
            <person name="Lechner B.E."/>
            <person name="Liimatainen K."/>
            <person name="Lipzen A."/>
            <person name="Lukacs Z."/>
            <person name="Mihaltcheva S."/>
            <person name="Morgado L.N."/>
            <person name="Niskanen T."/>
            <person name="Noordeloos M.E."/>
            <person name="Ohm R.A."/>
            <person name="Ortiz-Santana B."/>
            <person name="Ovrebo C."/>
            <person name="Racz N."/>
            <person name="Riley R."/>
            <person name="Savchenko A."/>
            <person name="Shiryaev A."/>
            <person name="Soop K."/>
            <person name="Spirin V."/>
            <person name="Szebenyi C."/>
            <person name="Tomsovsky M."/>
            <person name="Tulloss R.E."/>
            <person name="Uehling J."/>
            <person name="Grigoriev I.V."/>
            <person name="Vagvolgyi C."/>
            <person name="Papp T."/>
            <person name="Martin F.M."/>
            <person name="Miettinen O."/>
            <person name="Hibbett D.S."/>
            <person name="Nagy L.G."/>
        </authorList>
    </citation>
    <scope>NUCLEOTIDE SEQUENCE [LARGE SCALE GENOMIC DNA]</scope>
    <source>
        <strain evidence="1 2">FP101781</strain>
    </source>
</reference>
<proteinExistence type="predicted"/>
<evidence type="ECO:0000313" key="2">
    <source>
        <dbReference type="Proteomes" id="UP000298030"/>
    </source>
</evidence>
<dbReference type="OrthoDB" id="2404831at2759"/>
<dbReference type="EMBL" id="QPFP01000010">
    <property type="protein sequence ID" value="TEB34398.1"/>
    <property type="molecule type" value="Genomic_DNA"/>
</dbReference>
<gene>
    <name evidence="1" type="ORF">FA13DRAFT_84275</name>
</gene>
<evidence type="ECO:0000313" key="1">
    <source>
        <dbReference type="EMBL" id="TEB34398.1"/>
    </source>
</evidence>
<sequence length="512" mass="58225">MVELPVELWALISTYFTPDELAVACGMHRAFFERLVDIKYRDAKMRGVVDDQVFISLANPAVSRRVHSITLDTLNFKTYLLFSAADFRCSTPAEPVQSMLYLRGLVRRLGGGRSADDPKGMFPALQSLSITVSSIYKYAPFIQEPQTLRCLDTLWRSVMKAPLLTSLALNIAIEAYRDEVVPSTLFIPTLTDMKLGVWAGYTSTDYKPLLVTKLGPLINRHAGSLRHLSIDVQEACFKVHPRYYDCSPLFQHLQYLPNVTALGIKLPLLTPLRRDLDGLHNFVRAYSQQVTELSVQLLRSLLHESLHEPSLVSPYTEADFESLPLFDTSVVPFPRLQKLDFTVFHGDAHGFPFNLFQKWTRGQPSWTTSLKSLCLTSHYLSPRETTRILPSIRPFSGLEDLFLAIRILRLGFLVKLKEEVPQLKNLELRLQAAQWIQSVGANIEIQDALSFVEDIRNITQDRRECLADWSPHRLAICVGAQRQGSRLRQGDDRHKLLVELFPRIDTVEYSGI</sequence>
<accession>A0A4Y7TKD2</accession>
<organism evidence="1 2">
    <name type="scientific">Coprinellus micaceus</name>
    <name type="common">Glistening ink-cap mushroom</name>
    <name type="synonym">Coprinus micaceus</name>
    <dbReference type="NCBI Taxonomy" id="71717"/>
    <lineage>
        <taxon>Eukaryota</taxon>
        <taxon>Fungi</taxon>
        <taxon>Dikarya</taxon>
        <taxon>Basidiomycota</taxon>
        <taxon>Agaricomycotina</taxon>
        <taxon>Agaricomycetes</taxon>
        <taxon>Agaricomycetidae</taxon>
        <taxon>Agaricales</taxon>
        <taxon>Agaricineae</taxon>
        <taxon>Psathyrellaceae</taxon>
        <taxon>Coprinellus</taxon>
    </lineage>
</organism>
<dbReference type="AlphaFoldDB" id="A0A4Y7TKD2"/>
<protein>
    <submittedName>
        <fullName evidence="1">Uncharacterized protein</fullName>
    </submittedName>
</protein>
<keyword evidence="2" id="KW-1185">Reference proteome</keyword>
<comment type="caution">
    <text evidence="1">The sequence shown here is derived from an EMBL/GenBank/DDBJ whole genome shotgun (WGS) entry which is preliminary data.</text>
</comment>
<dbReference type="Proteomes" id="UP000298030">
    <property type="component" value="Unassembled WGS sequence"/>
</dbReference>